<dbReference type="Proteomes" id="UP001360560">
    <property type="component" value="Unassembled WGS sequence"/>
</dbReference>
<sequence length="548" mass="63803">MESATVNRFFRLPFQNMCGLPQGSDAKSINEWIIFDMSKTIRTKPNWQTKYKDSEIVNNWKKDFLTQFKNDGIIIKHANFDDLFEYTIKELSWYEKLEKEYKGNLKICMDDRICSSETLVNGKIKANLKTQSIELEKSFGDKIDYHPGSQNQVIDLVHPSLFPLVYGKSQSIDPDTKEISVIDYSEDIVGDPDHKYKGFQFFGSKNFQWLPTIFELSHDKKRYEITSYINNLEPKSFKDLYKTIEDVFNASIPALNFVLSRLCSPEYIRIPVPGQLEVYTEKFQEEYEALLDSDEGDYETYFNENAANSIKDLSPTYNSDPITNNFSLPNEYSKLKVIVKMANIELMPENPVYPGGSWHVEGALNEDIVATVLYYYDTENITDSELEFRADFEDPLYEQDDKVYCKEIFGIEDEKIHSNNLGGVKVEEGMLLVFPNIFQHHVKPFELKDKGKKGTRKILCFFLVDPGNKRNFASDTVLPQQKEWLGENSDEIVSKMFKSKNQEMTYTKELDFEYDLALEMRAKLMKERSNFFTEGDSSFSREFCLCEH</sequence>
<name>A0AAV5QSG1_9ASCO</name>
<dbReference type="AlphaFoldDB" id="A0AAV5QSG1"/>
<proteinExistence type="predicted"/>
<gene>
    <name evidence="3" type="ORF">DASC09_048420</name>
</gene>
<protein>
    <recommendedName>
        <fullName evidence="5">Fe2OG dioxygenase domain-containing protein</fullName>
    </recommendedName>
</protein>
<keyword evidence="4" id="KW-1185">Reference proteome</keyword>
<evidence type="ECO:0000259" key="2">
    <source>
        <dbReference type="Pfam" id="PF21666"/>
    </source>
</evidence>
<feature type="domain" description="DUF4246" evidence="2">
    <location>
        <begin position="8"/>
        <end position="63"/>
    </location>
</feature>
<dbReference type="GeneID" id="90075492"/>
<evidence type="ECO:0008006" key="5">
    <source>
        <dbReference type="Google" id="ProtNLM"/>
    </source>
</evidence>
<accession>A0AAV5QSG1</accession>
<evidence type="ECO:0000313" key="3">
    <source>
        <dbReference type="EMBL" id="GMM37517.1"/>
    </source>
</evidence>
<dbReference type="PANTHER" id="PTHR33119">
    <property type="entry name" value="IFI3P"/>
    <property type="match status" value="1"/>
</dbReference>
<dbReference type="Pfam" id="PF21666">
    <property type="entry name" value="DUF4246_N"/>
    <property type="match status" value="1"/>
</dbReference>
<evidence type="ECO:0000259" key="1">
    <source>
        <dbReference type="Pfam" id="PF14033"/>
    </source>
</evidence>
<dbReference type="Pfam" id="PF14033">
    <property type="entry name" value="DUF4246"/>
    <property type="match status" value="1"/>
</dbReference>
<comment type="caution">
    <text evidence="3">The sequence shown here is derived from an EMBL/GenBank/DDBJ whole genome shotgun (WGS) entry which is preliminary data.</text>
</comment>
<dbReference type="InterPro" id="IPR025340">
    <property type="entry name" value="DUF4246"/>
</dbReference>
<dbReference type="PANTHER" id="PTHR33119:SF1">
    <property type="entry name" value="FE2OG DIOXYGENASE DOMAIN-CONTAINING PROTEIN"/>
    <property type="match status" value="1"/>
</dbReference>
<dbReference type="InterPro" id="IPR049207">
    <property type="entry name" value="DUF4246_N"/>
</dbReference>
<dbReference type="RefSeq" id="XP_064854513.1">
    <property type="nucleotide sequence ID" value="XM_064998441.1"/>
</dbReference>
<evidence type="ECO:0000313" key="4">
    <source>
        <dbReference type="Proteomes" id="UP001360560"/>
    </source>
</evidence>
<organism evidence="3 4">
    <name type="scientific">Saccharomycopsis crataegensis</name>
    <dbReference type="NCBI Taxonomy" id="43959"/>
    <lineage>
        <taxon>Eukaryota</taxon>
        <taxon>Fungi</taxon>
        <taxon>Dikarya</taxon>
        <taxon>Ascomycota</taxon>
        <taxon>Saccharomycotina</taxon>
        <taxon>Saccharomycetes</taxon>
        <taxon>Saccharomycopsidaceae</taxon>
        <taxon>Saccharomycopsis</taxon>
    </lineage>
</organism>
<feature type="domain" description="DUF4246" evidence="1">
    <location>
        <begin position="82"/>
        <end position="487"/>
    </location>
</feature>
<dbReference type="InterPro" id="IPR049192">
    <property type="entry name" value="DUF4246_C"/>
</dbReference>
<dbReference type="EMBL" id="BTFZ01000012">
    <property type="protein sequence ID" value="GMM37517.1"/>
    <property type="molecule type" value="Genomic_DNA"/>
</dbReference>
<reference evidence="3 4" key="1">
    <citation type="journal article" date="2023" name="Elife">
        <title>Identification of key yeast species and microbe-microbe interactions impacting larval growth of Drosophila in the wild.</title>
        <authorList>
            <person name="Mure A."/>
            <person name="Sugiura Y."/>
            <person name="Maeda R."/>
            <person name="Honda K."/>
            <person name="Sakurai N."/>
            <person name="Takahashi Y."/>
            <person name="Watada M."/>
            <person name="Katoh T."/>
            <person name="Gotoh A."/>
            <person name="Gotoh Y."/>
            <person name="Taniguchi I."/>
            <person name="Nakamura K."/>
            <person name="Hayashi T."/>
            <person name="Katayama T."/>
            <person name="Uemura T."/>
            <person name="Hattori Y."/>
        </authorList>
    </citation>
    <scope>NUCLEOTIDE SEQUENCE [LARGE SCALE GENOMIC DNA]</scope>
    <source>
        <strain evidence="3 4">SC-9</strain>
    </source>
</reference>